<dbReference type="Gene3D" id="1.10.287.130">
    <property type="match status" value="1"/>
</dbReference>
<dbReference type="Pfam" id="PF02518">
    <property type="entry name" value="HATPase_c"/>
    <property type="match status" value="1"/>
</dbReference>
<keyword evidence="4" id="KW-0597">Phosphoprotein</keyword>
<evidence type="ECO:0000313" key="10">
    <source>
        <dbReference type="EMBL" id="RDY22271.1"/>
    </source>
</evidence>
<feature type="domain" description="Histidine kinase" evidence="9">
    <location>
        <begin position="194"/>
        <end position="412"/>
    </location>
</feature>
<keyword evidence="5" id="KW-0808">Transferase</keyword>
<dbReference type="PANTHER" id="PTHR45453">
    <property type="entry name" value="PHOSPHATE REGULON SENSOR PROTEIN PHOR"/>
    <property type="match status" value="1"/>
</dbReference>
<evidence type="ECO:0000256" key="6">
    <source>
        <dbReference type="ARBA" id="ARBA00022777"/>
    </source>
</evidence>
<dbReference type="EMBL" id="MBEW02000001">
    <property type="protein sequence ID" value="RDY22271.1"/>
    <property type="molecule type" value="Genomic_DNA"/>
</dbReference>
<keyword evidence="11" id="KW-1185">Reference proteome</keyword>
<dbReference type="SUPFAM" id="SSF47384">
    <property type="entry name" value="Homodimeric domain of signal transducing histidine kinase"/>
    <property type="match status" value="1"/>
</dbReference>
<dbReference type="CDD" id="cd00075">
    <property type="entry name" value="HATPase"/>
    <property type="match status" value="1"/>
</dbReference>
<dbReference type="GO" id="GO:0004721">
    <property type="term" value="F:phosphoprotein phosphatase activity"/>
    <property type="evidence" value="ECO:0007669"/>
    <property type="project" value="TreeGrafter"/>
</dbReference>
<dbReference type="GO" id="GO:0000155">
    <property type="term" value="F:phosphorelay sensor kinase activity"/>
    <property type="evidence" value="ECO:0007669"/>
    <property type="project" value="InterPro"/>
</dbReference>
<dbReference type="PANTHER" id="PTHR45453:SF1">
    <property type="entry name" value="PHOSPHATE REGULON SENSOR PROTEIN PHOR"/>
    <property type="match status" value="1"/>
</dbReference>
<evidence type="ECO:0000313" key="11">
    <source>
        <dbReference type="Proteomes" id="UP000093352"/>
    </source>
</evidence>
<evidence type="ECO:0000256" key="2">
    <source>
        <dbReference type="ARBA" id="ARBA00004370"/>
    </source>
</evidence>
<dbReference type="InterPro" id="IPR036097">
    <property type="entry name" value="HisK_dim/P_sf"/>
</dbReference>
<keyword evidence="8" id="KW-1133">Transmembrane helix</keyword>
<gene>
    <name evidence="10" type="ORF">BBG48_000715</name>
</gene>
<dbReference type="STRING" id="1871336.BBG48_01005"/>
<feature type="transmembrane region" description="Helical" evidence="8">
    <location>
        <begin position="151"/>
        <end position="173"/>
    </location>
</feature>
<dbReference type="PROSITE" id="PS50109">
    <property type="entry name" value="HIS_KIN"/>
    <property type="match status" value="1"/>
</dbReference>
<organism evidence="10 11">
    <name type="scientific">Criibacterium bergeronii</name>
    <dbReference type="NCBI Taxonomy" id="1871336"/>
    <lineage>
        <taxon>Bacteria</taxon>
        <taxon>Bacillati</taxon>
        <taxon>Bacillota</taxon>
        <taxon>Clostridia</taxon>
        <taxon>Peptostreptococcales</taxon>
        <taxon>Filifactoraceae</taxon>
        <taxon>Criibacterium</taxon>
    </lineage>
</organism>
<dbReference type="SUPFAM" id="SSF55874">
    <property type="entry name" value="ATPase domain of HSP90 chaperone/DNA topoisomerase II/histidine kinase"/>
    <property type="match status" value="1"/>
</dbReference>
<dbReference type="PRINTS" id="PR00344">
    <property type="entry name" value="BCTRLSENSOR"/>
</dbReference>
<keyword evidence="7" id="KW-0902">Two-component regulatory system</keyword>
<dbReference type="CDD" id="cd00082">
    <property type="entry name" value="HisKA"/>
    <property type="match status" value="1"/>
</dbReference>
<dbReference type="SMART" id="SM00388">
    <property type="entry name" value="HisKA"/>
    <property type="match status" value="1"/>
</dbReference>
<evidence type="ECO:0000256" key="1">
    <source>
        <dbReference type="ARBA" id="ARBA00000085"/>
    </source>
</evidence>
<evidence type="ECO:0000256" key="7">
    <source>
        <dbReference type="ARBA" id="ARBA00023012"/>
    </source>
</evidence>
<dbReference type="InterPro" id="IPR003661">
    <property type="entry name" value="HisK_dim/P_dom"/>
</dbReference>
<evidence type="ECO:0000259" key="9">
    <source>
        <dbReference type="PROSITE" id="PS50109"/>
    </source>
</evidence>
<dbReference type="InterPro" id="IPR003594">
    <property type="entry name" value="HATPase_dom"/>
</dbReference>
<dbReference type="SMART" id="SM00387">
    <property type="entry name" value="HATPase_c"/>
    <property type="match status" value="1"/>
</dbReference>
<dbReference type="FunFam" id="3.30.565.10:FF:000006">
    <property type="entry name" value="Sensor histidine kinase WalK"/>
    <property type="match status" value="1"/>
</dbReference>
<dbReference type="InterPro" id="IPR050351">
    <property type="entry name" value="BphY/WalK/GraS-like"/>
</dbReference>
<dbReference type="Pfam" id="PF00512">
    <property type="entry name" value="HisKA"/>
    <property type="match status" value="1"/>
</dbReference>
<keyword evidence="8" id="KW-0812">Transmembrane</keyword>
<dbReference type="Proteomes" id="UP000093352">
    <property type="component" value="Unassembled WGS sequence"/>
</dbReference>
<sequence>MIRKLKIKFVAINMFLVFLVFCITFYIIFSFYSKTLESRNLRELENIIDMSISDFVRMSETDTSEARSIQFTPLFIATVDPKDGNIISLIKSNVSIDDDDLNHAVQTAVNNKTNSGEIKSLNLRFLKKANPESIKISFMDISRETASKASLLLVLFFTLCFALLAFLLISIILSSIALKPVATTWNAQKQFIADASHELKTPLTVLLANMDILENNSQDTIKNQEKWINGSKQVALNMKNLIEEMLFLAKSDAGKINLSLEKVDVSDTLVSKILSMEAIAYEKNISMDYDDIEENLFTKADEKQLSQIFAILIDNALKYSYENTTITYHLKKEQDKIKFAINNKGDIISKEDSKYIFERFYRVDKSRSREKGGYGLGLSIAKKIADENKIRIWVESDNENGTTFYLSMAAIKS</sequence>
<proteinExistence type="predicted"/>
<comment type="subcellular location">
    <subcellularLocation>
        <location evidence="2">Membrane</location>
    </subcellularLocation>
</comment>
<dbReference type="InterPro" id="IPR004358">
    <property type="entry name" value="Sig_transdc_His_kin-like_C"/>
</dbReference>
<feature type="transmembrane region" description="Helical" evidence="8">
    <location>
        <begin position="12"/>
        <end position="32"/>
    </location>
</feature>
<dbReference type="InterPro" id="IPR036890">
    <property type="entry name" value="HATPase_C_sf"/>
</dbReference>
<dbReference type="Gene3D" id="3.30.565.10">
    <property type="entry name" value="Histidine kinase-like ATPase, C-terminal domain"/>
    <property type="match status" value="1"/>
</dbReference>
<evidence type="ECO:0000256" key="3">
    <source>
        <dbReference type="ARBA" id="ARBA00012438"/>
    </source>
</evidence>
<evidence type="ECO:0000256" key="5">
    <source>
        <dbReference type="ARBA" id="ARBA00022679"/>
    </source>
</evidence>
<reference evidence="10 11" key="1">
    <citation type="journal article" date="2016" name="Genome Announc.">
        <title>Draft Genome Sequence of Criibacterium bergeronii gen. nov., sp. nov., Strain CCRI-22567T, Isolated from a Vaginal Sample from a Woman with Bacterial Vaginosis.</title>
        <authorList>
            <person name="Maheux A.F."/>
            <person name="Berube E."/>
            <person name="Boudreau D.K."/>
            <person name="Raymond F."/>
            <person name="Corbeil J."/>
            <person name="Roy P.H."/>
            <person name="Boissinot M."/>
            <person name="Omar R.F."/>
        </authorList>
    </citation>
    <scope>NUCLEOTIDE SEQUENCE [LARGE SCALE GENOMIC DNA]</scope>
    <source>
        <strain evidence="10 11">CCRI-22567</strain>
    </source>
</reference>
<dbReference type="AlphaFoldDB" id="A0A371IP53"/>
<evidence type="ECO:0000256" key="8">
    <source>
        <dbReference type="SAM" id="Phobius"/>
    </source>
</evidence>
<dbReference type="RefSeq" id="WP_068911647.1">
    <property type="nucleotide sequence ID" value="NZ_MBEW02000001.1"/>
</dbReference>
<dbReference type="InterPro" id="IPR005467">
    <property type="entry name" value="His_kinase_dom"/>
</dbReference>
<comment type="caution">
    <text evidence="10">The sequence shown here is derived from an EMBL/GenBank/DDBJ whole genome shotgun (WGS) entry which is preliminary data.</text>
</comment>
<name>A0A371IP53_9FIRM</name>
<comment type="catalytic activity">
    <reaction evidence="1">
        <text>ATP + protein L-histidine = ADP + protein N-phospho-L-histidine.</text>
        <dbReference type="EC" id="2.7.13.3"/>
    </reaction>
</comment>
<accession>A0A371IP53</accession>
<dbReference type="EC" id="2.7.13.3" evidence="3"/>
<dbReference type="GO" id="GO:0005886">
    <property type="term" value="C:plasma membrane"/>
    <property type="evidence" value="ECO:0007669"/>
    <property type="project" value="TreeGrafter"/>
</dbReference>
<protein>
    <recommendedName>
        <fullName evidence="3">histidine kinase</fullName>
        <ecNumber evidence="3">2.7.13.3</ecNumber>
    </recommendedName>
</protein>
<keyword evidence="8" id="KW-0472">Membrane</keyword>
<keyword evidence="6 10" id="KW-0418">Kinase</keyword>
<dbReference type="GO" id="GO:0016036">
    <property type="term" value="P:cellular response to phosphate starvation"/>
    <property type="evidence" value="ECO:0007669"/>
    <property type="project" value="TreeGrafter"/>
</dbReference>
<evidence type="ECO:0000256" key="4">
    <source>
        <dbReference type="ARBA" id="ARBA00022553"/>
    </source>
</evidence>